<feature type="transmembrane region" description="Helical" evidence="8">
    <location>
        <begin position="143"/>
        <end position="162"/>
    </location>
</feature>
<evidence type="ECO:0000313" key="14">
    <source>
        <dbReference type="Proteomes" id="UP000619079"/>
    </source>
</evidence>
<evidence type="ECO:0000256" key="1">
    <source>
        <dbReference type="ARBA" id="ARBA00004651"/>
    </source>
</evidence>
<feature type="domain" description="Mechanosensitive ion channel transmembrane helices 2/3" evidence="12">
    <location>
        <begin position="542"/>
        <end position="581"/>
    </location>
</feature>
<comment type="similarity">
    <text evidence="2">Belongs to the MscS (TC 1.A.23) family.</text>
</comment>
<feature type="transmembrane region" description="Helical" evidence="8">
    <location>
        <begin position="382"/>
        <end position="400"/>
    </location>
</feature>
<feature type="transmembrane region" description="Helical" evidence="8">
    <location>
        <begin position="296"/>
        <end position="320"/>
    </location>
</feature>
<dbReference type="Gene3D" id="1.10.287.1260">
    <property type="match status" value="1"/>
</dbReference>
<dbReference type="Pfam" id="PF00924">
    <property type="entry name" value="MS_channel_2nd"/>
    <property type="match status" value="1"/>
</dbReference>
<dbReference type="Pfam" id="PF21088">
    <property type="entry name" value="MS_channel_1st"/>
    <property type="match status" value="1"/>
</dbReference>
<feature type="domain" description="Mechanosensitive ion channel MscS C-terminal" evidence="11">
    <location>
        <begin position="656"/>
        <end position="740"/>
    </location>
</feature>
<evidence type="ECO:0000256" key="4">
    <source>
        <dbReference type="ARBA" id="ARBA00022692"/>
    </source>
</evidence>
<evidence type="ECO:0000256" key="3">
    <source>
        <dbReference type="ARBA" id="ARBA00022475"/>
    </source>
</evidence>
<evidence type="ECO:0000259" key="10">
    <source>
        <dbReference type="Pfam" id="PF00924"/>
    </source>
</evidence>
<dbReference type="InterPro" id="IPR023408">
    <property type="entry name" value="MscS_beta-dom_sf"/>
</dbReference>
<dbReference type="Proteomes" id="UP000619079">
    <property type="component" value="Unassembled WGS sequence"/>
</dbReference>
<dbReference type="PANTHER" id="PTHR30460">
    <property type="entry name" value="MODERATE CONDUCTANCE MECHANOSENSITIVE CHANNEL YBIO"/>
    <property type="match status" value="1"/>
</dbReference>
<dbReference type="InterPro" id="IPR049142">
    <property type="entry name" value="MS_channel_1st"/>
</dbReference>
<dbReference type="SUPFAM" id="SSF50182">
    <property type="entry name" value="Sm-like ribonucleoproteins"/>
    <property type="match status" value="1"/>
</dbReference>
<comment type="caution">
    <text evidence="13">The sequence shown here is derived from an EMBL/GenBank/DDBJ whole genome shotgun (WGS) entry which is preliminary data.</text>
</comment>
<dbReference type="EMBL" id="JAELVR010000009">
    <property type="protein sequence ID" value="MBJ6372582.1"/>
    <property type="molecule type" value="Genomic_DNA"/>
</dbReference>
<feature type="domain" description="Mechanosensitive ion channel MscS" evidence="10">
    <location>
        <begin position="582"/>
        <end position="647"/>
    </location>
</feature>
<dbReference type="InterPro" id="IPR049278">
    <property type="entry name" value="MS_channel_C"/>
</dbReference>
<dbReference type="InterPro" id="IPR011066">
    <property type="entry name" value="MscS_channel_C_sf"/>
</dbReference>
<feature type="transmembrane region" description="Helical" evidence="8">
    <location>
        <begin position="450"/>
        <end position="467"/>
    </location>
</feature>
<feature type="transmembrane region" description="Helical" evidence="8">
    <location>
        <begin position="562"/>
        <end position="584"/>
    </location>
</feature>
<dbReference type="SUPFAM" id="SSF82689">
    <property type="entry name" value="Mechanosensitive channel protein MscS (YggB), C-terminal domain"/>
    <property type="match status" value="1"/>
</dbReference>
<dbReference type="PANTHER" id="PTHR30460:SF0">
    <property type="entry name" value="MODERATE CONDUCTANCE MECHANOSENSITIVE CHANNEL YBIO"/>
    <property type="match status" value="1"/>
</dbReference>
<dbReference type="SUPFAM" id="SSF82861">
    <property type="entry name" value="Mechanosensitive channel protein MscS (YggB), transmembrane region"/>
    <property type="match status" value="1"/>
</dbReference>
<keyword evidence="9" id="KW-0732">Signal</keyword>
<evidence type="ECO:0000259" key="12">
    <source>
        <dbReference type="Pfam" id="PF21088"/>
    </source>
</evidence>
<organism evidence="13 14">
    <name type="scientific">Sedimentitalea arenosa</name>
    <dbReference type="NCBI Taxonomy" id="2798803"/>
    <lineage>
        <taxon>Bacteria</taxon>
        <taxon>Pseudomonadati</taxon>
        <taxon>Pseudomonadota</taxon>
        <taxon>Alphaproteobacteria</taxon>
        <taxon>Rhodobacterales</taxon>
        <taxon>Paracoccaceae</taxon>
        <taxon>Sedimentitalea</taxon>
    </lineage>
</organism>
<reference evidence="13" key="1">
    <citation type="submission" date="2020-12" db="EMBL/GenBank/DDBJ databases">
        <title>Sedimentitalea sp. nov., isolated from sand in Incheon.</title>
        <authorList>
            <person name="Kim W."/>
        </authorList>
    </citation>
    <scope>NUCLEOTIDE SEQUENCE</scope>
    <source>
        <strain evidence="13">CAU 1593</strain>
    </source>
</reference>
<dbReference type="Pfam" id="PF21082">
    <property type="entry name" value="MS_channel_3rd"/>
    <property type="match status" value="1"/>
</dbReference>
<dbReference type="RefSeq" id="WP_199025456.1">
    <property type="nucleotide sequence ID" value="NZ_JAELVR010000009.1"/>
</dbReference>
<keyword evidence="14" id="KW-1185">Reference proteome</keyword>
<feature type="transmembrane region" description="Helical" evidence="8">
    <location>
        <begin position="479"/>
        <end position="499"/>
    </location>
</feature>
<evidence type="ECO:0000256" key="6">
    <source>
        <dbReference type="ARBA" id="ARBA00023136"/>
    </source>
</evidence>
<dbReference type="InterPro" id="IPR006685">
    <property type="entry name" value="MscS_channel_2nd"/>
</dbReference>
<name>A0A8J7IW45_9RHOB</name>
<evidence type="ECO:0000256" key="2">
    <source>
        <dbReference type="ARBA" id="ARBA00008017"/>
    </source>
</evidence>
<evidence type="ECO:0000256" key="9">
    <source>
        <dbReference type="SAM" id="SignalP"/>
    </source>
</evidence>
<feature type="transmembrane region" description="Helical" evidence="8">
    <location>
        <begin position="227"/>
        <end position="247"/>
    </location>
</feature>
<feature type="transmembrane region" description="Helical" evidence="8">
    <location>
        <begin position="268"/>
        <end position="290"/>
    </location>
</feature>
<dbReference type="InterPro" id="IPR011014">
    <property type="entry name" value="MscS_channel_TM-2"/>
</dbReference>
<dbReference type="GO" id="GO:0005886">
    <property type="term" value="C:plasma membrane"/>
    <property type="evidence" value="ECO:0007669"/>
    <property type="project" value="UniProtKB-SubCell"/>
</dbReference>
<proteinExistence type="inferred from homology"/>
<keyword evidence="3" id="KW-1003">Cell membrane</keyword>
<dbReference type="AlphaFoldDB" id="A0A8J7IW45"/>
<dbReference type="InterPro" id="IPR045276">
    <property type="entry name" value="YbiO_bact"/>
</dbReference>
<comment type="subcellular location">
    <subcellularLocation>
        <location evidence="1">Cell membrane</location>
        <topology evidence="1">Multi-pass membrane protein</topology>
    </subcellularLocation>
</comment>
<feature type="transmembrane region" description="Helical" evidence="8">
    <location>
        <begin position="537"/>
        <end position="556"/>
    </location>
</feature>
<dbReference type="Gene3D" id="2.30.30.60">
    <property type="match status" value="1"/>
</dbReference>
<feature type="region of interest" description="Disordered" evidence="7">
    <location>
        <begin position="766"/>
        <end position="787"/>
    </location>
</feature>
<evidence type="ECO:0000313" key="13">
    <source>
        <dbReference type="EMBL" id="MBJ6372582.1"/>
    </source>
</evidence>
<dbReference type="GO" id="GO:0008381">
    <property type="term" value="F:mechanosensitive monoatomic ion channel activity"/>
    <property type="evidence" value="ECO:0007669"/>
    <property type="project" value="InterPro"/>
</dbReference>
<accession>A0A8J7IW45</accession>
<evidence type="ECO:0000259" key="11">
    <source>
        <dbReference type="Pfam" id="PF21082"/>
    </source>
</evidence>
<evidence type="ECO:0000256" key="7">
    <source>
        <dbReference type="SAM" id="MobiDB-lite"/>
    </source>
</evidence>
<keyword evidence="4 8" id="KW-0812">Transmembrane</keyword>
<feature type="transmembrane region" description="Helical" evidence="8">
    <location>
        <begin position="189"/>
        <end position="215"/>
    </location>
</feature>
<sequence length="787" mass="85956">MGQFLLRLALACLVALSMVGPATAQTLPSLGGAAASRDAAPEETALSKAIRDAAESGVNVIVLDGDGKLVAAVTPPPAPTDASAAADSAMQDKSALMQAQSEVAQFRATLRERLKALPTSLAEVAFILRATSPDGRIMTYVEVLFWTLVLFVVARLVVGYTYGRRFALGLMRARSLEAPQGYREKMPLLVFRFFLGIGGTVLGMVLAYVSGVLIFDPVDDLSIELTIAAIYLAFFLSRTVSDLWRMLLSPFLSQYRIPVLSDRDAKRLYYWAAGLATYSIVTIIFSAWIADFGLNYNVYAILYGALSLVGAIGNIAMILFNAGPISGAIRGGRAAHEVPRLTRFLSLAWAPLVIGYILFGWFELAFDLVLEREESVPLIAGAYVVFLSIVVVYGGINYVIERYFDRARKVERLNSELAAAEAGEREETGGAPIERPPHEIMTYEALSRRVAGILAFVAGAYAMLRVWDPENAVLPDSVLGNLLDVITILFIGYVVYHLFRIWIDSKIAEESVDESEAELGDEGGGGSASRLATLLPLFRGAILAVVVVSIALIALLELGINVSPLFAGAGVVGLAVGFGAQTLVRDIFSGAFFLIDDAFRKGEYIDIGDVKGTVEKISVRSFQLRHHLGALNTIPFGEIKVLTNYSRDWVIMKLPLRVTYDTDVEKVRKLIKNLGIKLLEDPVIGENFIQPLKSQGVIEMQDSAMIIRVKFMTKPGDQWLVRKKVYEEIRELFAREGIHFAHREVTVRLADGKADDLTPAQKEAVTGAVQGVIDDEQMEDDGRGDDR</sequence>
<keyword evidence="6 8" id="KW-0472">Membrane</keyword>
<feature type="chain" id="PRO_5035270555" evidence="9">
    <location>
        <begin position="25"/>
        <end position="787"/>
    </location>
</feature>
<gene>
    <name evidence="13" type="ORF">JF290_13690</name>
</gene>
<feature type="transmembrane region" description="Helical" evidence="8">
    <location>
        <begin position="341"/>
        <end position="362"/>
    </location>
</feature>
<dbReference type="InterPro" id="IPR010920">
    <property type="entry name" value="LSM_dom_sf"/>
</dbReference>
<dbReference type="Gene3D" id="3.30.70.100">
    <property type="match status" value="1"/>
</dbReference>
<feature type="signal peptide" evidence="9">
    <location>
        <begin position="1"/>
        <end position="24"/>
    </location>
</feature>
<protein>
    <submittedName>
        <fullName evidence="13">Mechanosensitive ion channel</fullName>
    </submittedName>
</protein>
<evidence type="ECO:0000256" key="5">
    <source>
        <dbReference type="ARBA" id="ARBA00022989"/>
    </source>
</evidence>
<keyword evidence="5 8" id="KW-1133">Transmembrane helix</keyword>
<evidence type="ECO:0000256" key="8">
    <source>
        <dbReference type="SAM" id="Phobius"/>
    </source>
</evidence>